<feature type="transmembrane region" description="Helical" evidence="1">
    <location>
        <begin position="20"/>
        <end position="40"/>
    </location>
</feature>
<evidence type="ECO:0008006" key="4">
    <source>
        <dbReference type="Google" id="ProtNLM"/>
    </source>
</evidence>
<feature type="transmembrane region" description="Helical" evidence="1">
    <location>
        <begin position="96"/>
        <end position="116"/>
    </location>
</feature>
<comment type="caution">
    <text evidence="2">The sequence shown here is derived from an EMBL/GenBank/DDBJ whole genome shotgun (WGS) entry which is preliminary data.</text>
</comment>
<name>A0ABT1JPU5_ACTCY</name>
<organism evidence="2 3">
    <name type="scientific">Actinoalloteichus caeruleus DSM 43889</name>
    <dbReference type="NCBI Taxonomy" id="1120930"/>
    <lineage>
        <taxon>Bacteria</taxon>
        <taxon>Bacillati</taxon>
        <taxon>Actinomycetota</taxon>
        <taxon>Actinomycetes</taxon>
        <taxon>Pseudonocardiales</taxon>
        <taxon>Pseudonocardiaceae</taxon>
        <taxon>Actinoalloteichus</taxon>
        <taxon>Actinoalloteichus cyanogriseus</taxon>
    </lineage>
</organism>
<reference evidence="2 3" key="2">
    <citation type="submission" date="2022-06" db="EMBL/GenBank/DDBJ databases">
        <title>Genomic Encyclopedia of Type Strains, Phase I: the one thousand microbial genomes (KMG-I) project.</title>
        <authorList>
            <person name="Kyrpides N."/>
        </authorList>
    </citation>
    <scope>NUCLEOTIDE SEQUENCE [LARGE SCALE GENOMIC DNA]</scope>
    <source>
        <strain evidence="2 3">DSM 43889</strain>
    </source>
</reference>
<accession>A0ABT1JPU5</accession>
<gene>
    <name evidence="2" type="ORF">G443_004809</name>
</gene>
<keyword evidence="1" id="KW-0812">Transmembrane</keyword>
<protein>
    <recommendedName>
        <fullName evidence="4">Integral membrane protein</fullName>
    </recommendedName>
</protein>
<reference evidence="2 3" key="1">
    <citation type="submission" date="2013-07" db="EMBL/GenBank/DDBJ databases">
        <authorList>
            <consortium name="DOE Joint Genome Institute"/>
            <person name="Reeve W."/>
            <person name="Huntemann M."/>
            <person name="Han J."/>
            <person name="Chen A."/>
            <person name="Kyrpides N."/>
            <person name="Mavromatis K."/>
            <person name="Markowitz V."/>
            <person name="Palaniappan K."/>
            <person name="Ivanova N."/>
            <person name="Schaumberg A."/>
            <person name="Pati A."/>
            <person name="Liolios K."/>
            <person name="Nordberg H.P."/>
            <person name="Cantor M.N."/>
            <person name="Hua S.X."/>
            <person name="Woyke T."/>
        </authorList>
    </citation>
    <scope>NUCLEOTIDE SEQUENCE [LARGE SCALE GENOMIC DNA]</scope>
    <source>
        <strain evidence="2 3">DSM 43889</strain>
    </source>
</reference>
<feature type="transmembrane region" description="Helical" evidence="1">
    <location>
        <begin position="46"/>
        <end position="66"/>
    </location>
</feature>
<dbReference type="RefSeq" id="WP_026420061.1">
    <property type="nucleotide sequence ID" value="NZ_AUBJ02000001.1"/>
</dbReference>
<proteinExistence type="predicted"/>
<feature type="transmembrane region" description="Helical" evidence="1">
    <location>
        <begin position="73"/>
        <end position="90"/>
    </location>
</feature>
<evidence type="ECO:0000313" key="2">
    <source>
        <dbReference type="EMBL" id="MCP2334539.1"/>
    </source>
</evidence>
<evidence type="ECO:0000256" key="1">
    <source>
        <dbReference type="SAM" id="Phobius"/>
    </source>
</evidence>
<sequence>MTRAERSTEAGPPLEVRVAIGVLSGGGLLFLVLGLVRLVTEGGSDVMLLPTMITMLVLAASVSIYAGRPSLRALGLAGATLAGLLYLLLAMSDGPWWLTVVGLLLAASAFYTLVLLNTGPARRYGGLA</sequence>
<keyword evidence="3" id="KW-1185">Reference proteome</keyword>
<keyword evidence="1" id="KW-0472">Membrane</keyword>
<dbReference type="EMBL" id="AUBJ02000001">
    <property type="protein sequence ID" value="MCP2334539.1"/>
    <property type="molecule type" value="Genomic_DNA"/>
</dbReference>
<evidence type="ECO:0000313" key="3">
    <source>
        <dbReference type="Proteomes" id="UP000791080"/>
    </source>
</evidence>
<keyword evidence="1" id="KW-1133">Transmembrane helix</keyword>
<dbReference type="Proteomes" id="UP000791080">
    <property type="component" value="Unassembled WGS sequence"/>
</dbReference>